<feature type="compositionally biased region" description="Basic and acidic residues" evidence="1">
    <location>
        <begin position="74"/>
        <end position="83"/>
    </location>
</feature>
<feature type="compositionally biased region" description="Basic residues" evidence="1">
    <location>
        <begin position="62"/>
        <end position="73"/>
    </location>
</feature>
<evidence type="ECO:0000256" key="1">
    <source>
        <dbReference type="SAM" id="MobiDB-lite"/>
    </source>
</evidence>
<sequence length="83" mass="9615">MSQYLLRLLLYKIKTLVPKRDESNPALPPLLKTRLSSACTDNGEKPKMLTSLRIQHFAQGRIHKRSPSVHTTHRLSEEKRSCY</sequence>
<feature type="region of interest" description="Disordered" evidence="1">
    <location>
        <begin position="62"/>
        <end position="83"/>
    </location>
</feature>
<name>A0A150LHM1_9BACL</name>
<protein>
    <submittedName>
        <fullName evidence="2">Uncharacterized protein</fullName>
    </submittedName>
</protein>
<dbReference type="EMBL" id="LQYS01000071">
    <property type="protein sequence ID" value="KYD11745.1"/>
    <property type="molecule type" value="Genomic_DNA"/>
</dbReference>
<reference evidence="2 3" key="1">
    <citation type="submission" date="2016-01" db="EMBL/GenBank/DDBJ databases">
        <title>Draft Genome Sequences of Seven Thermophilic Sporeformers Isolated from Foods.</title>
        <authorList>
            <person name="Berendsen E.M."/>
            <person name="Wells-Bennik M.H."/>
            <person name="Krawcyk A.O."/>
            <person name="De Jong A."/>
            <person name="Holsappel S."/>
            <person name="Eijlander R.T."/>
            <person name="Kuipers O.P."/>
        </authorList>
    </citation>
    <scope>NUCLEOTIDE SEQUENCE [LARGE SCALE GENOMIC DNA]</scope>
    <source>
        <strain evidence="2 3">B4119</strain>
    </source>
</reference>
<dbReference type="AlphaFoldDB" id="A0A150LHM1"/>
<dbReference type="PATRIC" id="fig|81408.3.peg.21"/>
<organism evidence="2 3">
    <name type="scientific">Saccharococcus caldoxylosilyticus</name>
    <dbReference type="NCBI Taxonomy" id="81408"/>
    <lineage>
        <taxon>Bacteria</taxon>
        <taxon>Bacillati</taxon>
        <taxon>Bacillota</taxon>
        <taxon>Bacilli</taxon>
        <taxon>Bacillales</taxon>
        <taxon>Anoxybacillaceae</taxon>
        <taxon>Saccharococcus</taxon>
    </lineage>
</organism>
<proteinExistence type="predicted"/>
<dbReference type="Proteomes" id="UP000075455">
    <property type="component" value="Unassembled WGS sequence"/>
</dbReference>
<comment type="caution">
    <text evidence="2">The sequence shown here is derived from an EMBL/GenBank/DDBJ whole genome shotgun (WGS) entry which is preliminary data.</text>
</comment>
<accession>A0A150LHM1</accession>
<evidence type="ECO:0000313" key="2">
    <source>
        <dbReference type="EMBL" id="KYD11745.1"/>
    </source>
</evidence>
<evidence type="ECO:0000313" key="3">
    <source>
        <dbReference type="Proteomes" id="UP000075455"/>
    </source>
</evidence>
<gene>
    <name evidence="2" type="ORF">B4119_0012</name>
</gene>